<dbReference type="SUPFAM" id="SSF51206">
    <property type="entry name" value="cAMP-binding domain-like"/>
    <property type="match status" value="1"/>
</dbReference>
<accession>A0ABM0LWK8</accession>
<evidence type="ECO:0000256" key="1">
    <source>
        <dbReference type="ARBA" id="ARBA00004141"/>
    </source>
</evidence>
<dbReference type="PROSITE" id="PS00888">
    <property type="entry name" value="CNMP_BINDING_1"/>
    <property type="match status" value="1"/>
</dbReference>
<evidence type="ECO:0000256" key="2">
    <source>
        <dbReference type="ARBA" id="ARBA00022448"/>
    </source>
</evidence>
<organism evidence="11 12">
    <name type="scientific">Saccoglossus kowalevskii</name>
    <name type="common">Acorn worm</name>
    <dbReference type="NCBI Taxonomy" id="10224"/>
    <lineage>
        <taxon>Eukaryota</taxon>
        <taxon>Metazoa</taxon>
        <taxon>Hemichordata</taxon>
        <taxon>Enteropneusta</taxon>
        <taxon>Harrimaniidae</taxon>
        <taxon>Saccoglossus</taxon>
    </lineage>
</organism>
<dbReference type="Gene3D" id="2.60.120.10">
    <property type="entry name" value="Jelly Rolls"/>
    <property type="match status" value="1"/>
</dbReference>
<dbReference type="InterPro" id="IPR014710">
    <property type="entry name" value="RmlC-like_jellyroll"/>
</dbReference>
<keyword evidence="7" id="KW-1071">Ligand-gated ion channel</keyword>
<feature type="compositionally biased region" description="Low complexity" evidence="9">
    <location>
        <begin position="650"/>
        <end position="673"/>
    </location>
</feature>
<dbReference type="RefSeq" id="XP_006812149.1">
    <property type="nucleotide sequence ID" value="XM_006812086.1"/>
</dbReference>
<dbReference type="GeneID" id="100378354"/>
<feature type="compositionally biased region" description="Polar residues" evidence="9">
    <location>
        <begin position="409"/>
        <end position="428"/>
    </location>
</feature>
<name>A0ABM0LWK8_SACKO</name>
<feature type="compositionally biased region" description="Basic residues" evidence="9">
    <location>
        <begin position="298"/>
        <end position="312"/>
    </location>
</feature>
<evidence type="ECO:0000259" key="10">
    <source>
        <dbReference type="PROSITE" id="PS50042"/>
    </source>
</evidence>
<dbReference type="InterPro" id="IPR018488">
    <property type="entry name" value="cNMP-bd_CS"/>
</dbReference>
<evidence type="ECO:0000256" key="3">
    <source>
        <dbReference type="ARBA" id="ARBA00022692"/>
    </source>
</evidence>
<keyword evidence="3" id="KW-0812">Transmembrane</keyword>
<feature type="compositionally biased region" description="Low complexity" evidence="9">
    <location>
        <begin position="473"/>
        <end position="489"/>
    </location>
</feature>
<keyword evidence="5" id="KW-0406">Ion transport</keyword>
<gene>
    <name evidence="12" type="primary">LOC100378354</name>
</gene>
<feature type="compositionally biased region" description="Basic and acidic residues" evidence="9">
    <location>
        <begin position="497"/>
        <end position="518"/>
    </location>
</feature>
<dbReference type="PROSITE" id="PS00889">
    <property type="entry name" value="CNMP_BINDING_2"/>
    <property type="match status" value="1"/>
</dbReference>
<evidence type="ECO:0000256" key="5">
    <source>
        <dbReference type="ARBA" id="ARBA00023065"/>
    </source>
</evidence>
<dbReference type="Gene3D" id="1.10.287.630">
    <property type="entry name" value="Helix hairpin bin"/>
    <property type="match status" value="1"/>
</dbReference>
<dbReference type="SMART" id="SM00100">
    <property type="entry name" value="cNMP"/>
    <property type="match status" value="1"/>
</dbReference>
<dbReference type="InterPro" id="IPR005821">
    <property type="entry name" value="Ion_trans_dom"/>
</dbReference>
<keyword evidence="11" id="KW-1185">Reference proteome</keyword>
<evidence type="ECO:0000256" key="7">
    <source>
        <dbReference type="ARBA" id="ARBA00023286"/>
    </source>
</evidence>
<keyword evidence="4" id="KW-1133">Transmembrane helix</keyword>
<evidence type="ECO:0000256" key="8">
    <source>
        <dbReference type="ARBA" id="ARBA00023303"/>
    </source>
</evidence>
<feature type="compositionally biased region" description="Polar residues" evidence="9">
    <location>
        <begin position="600"/>
        <end position="622"/>
    </location>
</feature>
<evidence type="ECO:0000256" key="4">
    <source>
        <dbReference type="ARBA" id="ARBA00022989"/>
    </source>
</evidence>
<keyword evidence="2" id="KW-0813">Transport</keyword>
<dbReference type="InterPro" id="IPR000595">
    <property type="entry name" value="cNMP-bd_dom"/>
</dbReference>
<protein>
    <submittedName>
        <fullName evidence="12">Potassium/sodium hyperpolarization-activated cyclic nucleotide-gated channel 1-like</fullName>
    </submittedName>
</protein>
<dbReference type="CDD" id="cd00038">
    <property type="entry name" value="CAP_ED"/>
    <property type="match status" value="1"/>
</dbReference>
<keyword evidence="6" id="KW-0472">Membrane</keyword>
<comment type="subcellular location">
    <subcellularLocation>
        <location evidence="1">Membrane</location>
        <topology evidence="1">Multi-pass membrane protein</topology>
    </subcellularLocation>
</comment>
<feature type="compositionally biased region" description="Basic and acidic residues" evidence="9">
    <location>
        <begin position="429"/>
        <end position="441"/>
    </location>
</feature>
<reference evidence="12" key="1">
    <citation type="submission" date="2025-08" db="UniProtKB">
        <authorList>
            <consortium name="RefSeq"/>
        </authorList>
    </citation>
    <scope>IDENTIFICATION</scope>
    <source>
        <tissue evidence="12">Testes</tissue>
    </source>
</reference>
<evidence type="ECO:0000256" key="9">
    <source>
        <dbReference type="SAM" id="MobiDB-lite"/>
    </source>
</evidence>
<dbReference type="PANTHER" id="PTHR45638">
    <property type="entry name" value="CYCLIC NUCLEOTIDE-GATED CATION CHANNEL SUBUNIT A"/>
    <property type="match status" value="1"/>
</dbReference>
<dbReference type="PANTHER" id="PTHR45638:SF1">
    <property type="entry name" value="CYCLIC NUCLEOTIDE-GATED ION CHANNEL SUBUNIT B, ISOFORM A"/>
    <property type="match status" value="1"/>
</dbReference>
<dbReference type="InterPro" id="IPR018490">
    <property type="entry name" value="cNMP-bd_dom_sf"/>
</dbReference>
<feature type="compositionally biased region" description="Polar residues" evidence="9">
    <location>
        <begin position="333"/>
        <end position="348"/>
    </location>
</feature>
<dbReference type="Pfam" id="PF00520">
    <property type="entry name" value="Ion_trans"/>
    <property type="match status" value="1"/>
</dbReference>
<evidence type="ECO:0000313" key="12">
    <source>
        <dbReference type="RefSeq" id="XP_006812149.1"/>
    </source>
</evidence>
<feature type="region of interest" description="Disordered" evidence="9">
    <location>
        <begin position="293"/>
        <end position="366"/>
    </location>
</feature>
<sequence length="681" mass="75278">MSTVYLYLSVFRVVRTIGYMLYMIHLNTCCYYAVSVWEGIGSNGWVWNGEGNSYIRCCYRATKTLITIGALPDPVTTFEIFFMNVDFIIGIFVFATIIGQMRDILGDATATTEAFRRRMDDTMRLLNTWKIPESVQKRVRMWYMYNWERGELLDEKEIMEAVPVKMQTDLAIHVHMDTLSKVSLFQDCDKMLLRDLVLKLRPVLYLPGDYICTKGEVGKEMYIVNSGIVQVMSAENKVLATLHPGSVFGEISLLAMGGGNRRTADVVSPGFANLFVLSKKDLQEAIVNYPEAQESLKRKAKRKRSPDKKKKEKVLESDNKPSSFDSAVIVHSSPKSEGEASNDSSTHNTKTEKSKSPVRSMVSLDPDSFDLDSLLNEDKAEMINEEKVKIRKKSKDSMQAAISDIMKNVASSDDSSTQAISGTTATIESQDKWPTSDESKSSRKQTSSGDESKSSRKQTSSGDESKSSRKQTSSGDNSLDGLSDILNDSFSSGVMKAELRRTSKHQDENEMSDSKKSSLTEIAYQPLKTSDKPPKKLPPLTGRISSSSDSAVAEPPKKALAKLPNKSKQLPAVRKKVSTLSKTENRKSSPSSEHKKIKKSMSTGQTSQLRGPSSKPPDQSTPFAAEHSEVKLPAHSTAQKAVPMTKKAVSTSGPSSKPAKKSSTQQQPESTPSKPRDAANK</sequence>
<dbReference type="InterPro" id="IPR050866">
    <property type="entry name" value="CNG_cation_channel"/>
</dbReference>
<dbReference type="SUPFAM" id="SSF81324">
    <property type="entry name" value="Voltage-gated potassium channels"/>
    <property type="match status" value="1"/>
</dbReference>
<dbReference type="Pfam" id="PF00027">
    <property type="entry name" value="cNMP_binding"/>
    <property type="match status" value="1"/>
</dbReference>
<evidence type="ECO:0000256" key="6">
    <source>
        <dbReference type="ARBA" id="ARBA00023136"/>
    </source>
</evidence>
<dbReference type="Proteomes" id="UP000694865">
    <property type="component" value="Unplaced"/>
</dbReference>
<feature type="region of interest" description="Disordered" evidence="9">
    <location>
        <begin position="407"/>
        <end position="681"/>
    </location>
</feature>
<dbReference type="PROSITE" id="PS50042">
    <property type="entry name" value="CNMP_BINDING_3"/>
    <property type="match status" value="1"/>
</dbReference>
<feature type="domain" description="Cyclic nucleotide-binding" evidence="10">
    <location>
        <begin position="184"/>
        <end position="303"/>
    </location>
</feature>
<keyword evidence="8" id="KW-0407">Ion channel</keyword>
<proteinExistence type="predicted"/>
<evidence type="ECO:0000313" key="11">
    <source>
        <dbReference type="Proteomes" id="UP000694865"/>
    </source>
</evidence>